<dbReference type="Gene3D" id="3.40.50.300">
    <property type="entry name" value="P-loop containing nucleotide triphosphate hydrolases"/>
    <property type="match status" value="2"/>
</dbReference>
<feature type="transmembrane region" description="Helical" evidence="8">
    <location>
        <begin position="189"/>
        <end position="208"/>
    </location>
</feature>
<dbReference type="Gene3D" id="1.20.1560.10">
    <property type="entry name" value="ABC transporter type 1, transmembrane domain"/>
    <property type="match status" value="2"/>
</dbReference>
<dbReference type="PANTHER" id="PTHR43394">
    <property type="entry name" value="ATP-DEPENDENT PERMEASE MDL1, MITOCHONDRIAL"/>
    <property type="match status" value="1"/>
</dbReference>
<dbReference type="CDD" id="cd18577">
    <property type="entry name" value="ABC_6TM_Pgp_ABCB1_D1_like"/>
    <property type="match status" value="1"/>
</dbReference>
<organism evidence="11 12">
    <name type="scientific">Aplysia californica</name>
    <name type="common">California sea hare</name>
    <dbReference type="NCBI Taxonomy" id="6500"/>
    <lineage>
        <taxon>Eukaryota</taxon>
        <taxon>Metazoa</taxon>
        <taxon>Spiralia</taxon>
        <taxon>Lophotrochozoa</taxon>
        <taxon>Mollusca</taxon>
        <taxon>Gastropoda</taxon>
        <taxon>Heterobranchia</taxon>
        <taxon>Euthyneura</taxon>
        <taxon>Tectipleura</taxon>
        <taxon>Aplysiida</taxon>
        <taxon>Aplysioidea</taxon>
        <taxon>Aplysiidae</taxon>
        <taxon>Aplysia</taxon>
    </lineage>
</organism>
<feature type="transmembrane region" description="Helical" evidence="8">
    <location>
        <begin position="454"/>
        <end position="470"/>
    </location>
</feature>
<evidence type="ECO:0000256" key="5">
    <source>
        <dbReference type="ARBA" id="ARBA00022840"/>
    </source>
</evidence>
<dbReference type="PANTHER" id="PTHR43394:SF27">
    <property type="entry name" value="ATP-DEPENDENT TRANSLOCASE ABCB1-LIKE"/>
    <property type="match status" value="1"/>
</dbReference>
<feature type="domain" description="ABC transmembrane type-1" evidence="10">
    <location>
        <begin position="487"/>
        <end position="710"/>
    </location>
</feature>
<gene>
    <name evidence="12" type="primary">LOC101855916</name>
</gene>
<dbReference type="Proteomes" id="UP000694888">
    <property type="component" value="Unplaced"/>
</dbReference>
<evidence type="ECO:0000256" key="2">
    <source>
        <dbReference type="ARBA" id="ARBA00007577"/>
    </source>
</evidence>
<feature type="transmembrane region" description="Helical" evidence="8">
    <location>
        <begin position="53"/>
        <end position="70"/>
    </location>
</feature>
<keyword evidence="11" id="KW-1185">Reference proteome</keyword>
<feature type="domain" description="ABC transmembrane type-1" evidence="10">
    <location>
        <begin position="143"/>
        <end position="328"/>
    </location>
</feature>
<dbReference type="CDD" id="cd18578">
    <property type="entry name" value="ABC_6TM_Pgp_ABCB1_D2_like"/>
    <property type="match status" value="1"/>
</dbReference>
<dbReference type="CDD" id="cd03249">
    <property type="entry name" value="ABC_MTABC3_MDL1_MDL2"/>
    <property type="match status" value="1"/>
</dbReference>
<dbReference type="InterPro" id="IPR003593">
    <property type="entry name" value="AAA+_ATPase"/>
</dbReference>
<evidence type="ECO:0000256" key="3">
    <source>
        <dbReference type="ARBA" id="ARBA00022692"/>
    </source>
</evidence>
<evidence type="ECO:0000259" key="10">
    <source>
        <dbReference type="PROSITE" id="PS50929"/>
    </source>
</evidence>
<dbReference type="InterPro" id="IPR011527">
    <property type="entry name" value="ABC1_TM_dom"/>
</dbReference>
<evidence type="ECO:0000259" key="9">
    <source>
        <dbReference type="PROSITE" id="PS50893"/>
    </source>
</evidence>
<dbReference type="InterPro" id="IPR036640">
    <property type="entry name" value="ABC1_TM_sf"/>
</dbReference>
<reference evidence="12" key="1">
    <citation type="submission" date="2025-08" db="UniProtKB">
        <authorList>
            <consortium name="RefSeq"/>
        </authorList>
    </citation>
    <scope>IDENTIFICATION</scope>
</reference>
<dbReference type="PROSITE" id="PS00211">
    <property type="entry name" value="ABC_TRANSPORTER_1"/>
    <property type="match status" value="1"/>
</dbReference>
<sequence length="983" mass="107535">MPVLRCLDLNVKPGQTVAFVGPSGYGKSTVMQLLLCFYDPDEGELKFASPLDLLLMFTGSLCAVINGVCYPGNQVLFTKMLGDLVDRGLLRDQLESIPEFIVPRNITPHDVFSNIDKITAYCTELYNYTNGTINCDDLDVDDNIDTLMNENIALIHTGIGDQVGVALQYGATFVFAYCMSFFYSWKLSLVMVSLMPLMILSSGVSSGINAKLAGKMRIAYAKAGAIAEEAFSAIRTVAAFGGEDVEGDRYCNNLHAAKDVGVRMGLVSGVGKGFLWSSLFFANAMGFWYGGKLVRHDDIEVSEMFTVYFCIFLGTMGAGFAIPAWDAFRVGQSAAYGVFEIIKQKPNVDNLSTAGLTPLSISGSVEFRNVNFSYPTRPDVVIFSDLSLTVPKGQTVAFVGSSGCGKSTATQLLLRFYDVLGGKASTPSEEDFQGSIVSRPEAFLRLAKLSRPEALYIFCGCLASFLIGSIDPTFGVLVGGVTKESTLAVAGQALTLRMRDILFRSMIKQRIEWFDDQRHEPSVLTTRLATDASLVQTASATTFGLFLYGVGAIFTGMTLGFIFGWRLAFAIGGFMPLLMFGGYHQIRVLAGRTQAGNAVMARTTSHAMQAVGNIRTVTSLTKEPYFLKKFEEALHDDMSASAKNLLISGLTYGFSQSTYYYCFVVCFYYGGHLLVNDDIEFYDMIKVYCCMAVSSVFMGRAVGFVPDLVKAWDAARHILTLADESPVTRYQSGLEPSSETARRPIRFSKVSFKYPMRPEVMVLNDLNLTVSTGQTLALVGQSGCGKSTTVQLVERFYDPLSGSIHLGDYDIQSLNLKWLRQQMGLVSQEPVLFDRSIAENIAYGDNSRVVPLAEIITAARSANIHNFIQGLPLGYDTMVGSKGTQLSGGQKQRVAIARALVRNPKILLLDEATSALDTESEQVVQEALDKAREGRTCIVIAHRLSTIKHADKIVVFSEGKMVEEGSHAQLMARHGVYYKMCKT</sequence>
<dbReference type="GeneID" id="101855916"/>
<dbReference type="Pfam" id="PF00005">
    <property type="entry name" value="ABC_tran"/>
    <property type="match status" value="3"/>
</dbReference>
<dbReference type="InterPro" id="IPR017871">
    <property type="entry name" value="ABC_transporter-like_CS"/>
</dbReference>
<keyword evidence="4" id="KW-0547">Nucleotide-binding</keyword>
<dbReference type="InterPro" id="IPR027417">
    <property type="entry name" value="P-loop_NTPase"/>
</dbReference>
<name>A0ABM1VRT3_APLCA</name>
<evidence type="ECO:0000256" key="4">
    <source>
        <dbReference type="ARBA" id="ARBA00022741"/>
    </source>
</evidence>
<comment type="similarity">
    <text evidence="2">Belongs to the ABC transporter superfamily. ABCB family. Multidrug resistance exporter (TC 3.A.1.201) subfamily.</text>
</comment>
<dbReference type="SUPFAM" id="SSF52540">
    <property type="entry name" value="P-loop containing nucleoside triphosphate hydrolases"/>
    <property type="match status" value="4"/>
</dbReference>
<dbReference type="PROSITE" id="PS50929">
    <property type="entry name" value="ABC_TM1F"/>
    <property type="match status" value="2"/>
</dbReference>
<feature type="transmembrane region" description="Helical" evidence="8">
    <location>
        <begin position="163"/>
        <end position="183"/>
    </location>
</feature>
<evidence type="ECO:0000256" key="8">
    <source>
        <dbReference type="SAM" id="Phobius"/>
    </source>
</evidence>
<evidence type="ECO:0000256" key="6">
    <source>
        <dbReference type="ARBA" id="ARBA00022989"/>
    </source>
</evidence>
<accession>A0ABM1VRT3</accession>
<keyword evidence="7 8" id="KW-0472">Membrane</keyword>
<keyword evidence="5" id="KW-0067">ATP-binding</keyword>
<evidence type="ECO:0000313" key="11">
    <source>
        <dbReference type="Proteomes" id="UP000694888"/>
    </source>
</evidence>
<feature type="transmembrane region" description="Helical" evidence="8">
    <location>
        <begin position="273"/>
        <end position="290"/>
    </location>
</feature>
<keyword evidence="6 8" id="KW-1133">Transmembrane helix</keyword>
<protein>
    <submittedName>
        <fullName evidence="12">ATP-dependent translocase ABCB1</fullName>
    </submittedName>
</protein>
<evidence type="ECO:0000313" key="12">
    <source>
        <dbReference type="RefSeq" id="XP_035825125.1"/>
    </source>
</evidence>
<dbReference type="RefSeq" id="XP_035825125.1">
    <property type="nucleotide sequence ID" value="XM_035969232.1"/>
</dbReference>
<comment type="subcellular location">
    <subcellularLocation>
        <location evidence="1">Membrane</location>
        <topology evidence="1">Multi-pass membrane protein</topology>
    </subcellularLocation>
</comment>
<dbReference type="PROSITE" id="PS50893">
    <property type="entry name" value="ABC_TRANSPORTER_2"/>
    <property type="match status" value="1"/>
</dbReference>
<dbReference type="InterPro" id="IPR039421">
    <property type="entry name" value="Type_1_exporter"/>
</dbReference>
<feature type="transmembrane region" description="Helical" evidence="8">
    <location>
        <begin position="305"/>
        <end position="325"/>
    </location>
</feature>
<dbReference type="SUPFAM" id="SSF90123">
    <property type="entry name" value="ABC transporter transmembrane region"/>
    <property type="match status" value="2"/>
</dbReference>
<dbReference type="Pfam" id="PF00664">
    <property type="entry name" value="ABC_membrane"/>
    <property type="match status" value="2"/>
</dbReference>
<proteinExistence type="inferred from homology"/>
<feature type="domain" description="ABC transporter" evidence="9">
    <location>
        <begin position="745"/>
        <end position="983"/>
    </location>
</feature>
<dbReference type="InterPro" id="IPR003439">
    <property type="entry name" value="ABC_transporter-like_ATP-bd"/>
</dbReference>
<evidence type="ECO:0000256" key="7">
    <source>
        <dbReference type="ARBA" id="ARBA00023136"/>
    </source>
</evidence>
<evidence type="ECO:0000256" key="1">
    <source>
        <dbReference type="ARBA" id="ARBA00004141"/>
    </source>
</evidence>
<keyword evidence="3 8" id="KW-0812">Transmembrane</keyword>
<dbReference type="SMART" id="SM00382">
    <property type="entry name" value="AAA"/>
    <property type="match status" value="3"/>
</dbReference>